<sequence>MNKDIPWLMDRLHVLLTGDSSQDDWQHSFQLCDPRKIFTAELCDACYQDVTVMRCGENIHVISKDEVAIGKLMLFLHDGTCECKEAPKTLAGFCLLDFIAASGSMTALRESIVYFQKYLPLTIDKYHDRSDECKCFKTASFGNQCLHSDCESESTHLPIDLTGRKTNELTRNPYLYAEEKMTTSNESLPTNNPKFLQCSVKRHGGYRYLLSPNCGGGYGERKQFPDEDTTFLEDNNLKQEHDYHNSSGPQYDSTGSYNHDLSRKALEPRSTGKCEQSQNVRPGEEPCLVALEEQTNTSFVQPSPTCFQSSKPDTCLESACRNSPNGDMQLEKEGHNKSTYCQVPMYAEIECPLACCFRCSDIDYLRQHIDQASLLSMSIQALFYNHGSMIVCARALRATKVSQLVRMSGSLPATAALLYLYFLSIEDTEAFSEVALDDLFLLHERTLPLEVSQLCQLAWTNHPLSDSFSRARHTTLQIAICHNCELAQFPDRQFYGKTARVKFRRGYHENAGLFKCIENRSCPCSASMYKQTQMVMAEVAASASGNFNMVRALTTPWLSAQAFASSKQGIQHNKGCLRNSKKVNSKILSSYHKLYPQGEFILQQDGATSHTSRATRKFLIDQGVDLIAKDDWPPESPDLNPVDYAISDSLAEVYIRQPIPFPVNELKAKIKEN</sequence>
<name>A0AAV4JAM6_9GAST</name>
<dbReference type="Gene3D" id="3.30.420.10">
    <property type="entry name" value="Ribonuclease H-like superfamily/Ribonuclease H"/>
    <property type="match status" value="1"/>
</dbReference>
<keyword evidence="3" id="KW-1185">Reference proteome</keyword>
<proteinExistence type="predicted"/>
<evidence type="ECO:0000313" key="3">
    <source>
        <dbReference type="Proteomes" id="UP000762676"/>
    </source>
</evidence>
<protein>
    <submittedName>
        <fullName evidence="2">Transposase</fullName>
    </submittedName>
</protein>
<feature type="compositionally biased region" description="Polar residues" evidence="1">
    <location>
        <begin position="245"/>
        <end position="259"/>
    </location>
</feature>
<gene>
    <name evidence="2" type="ORF">ElyMa_006872500</name>
</gene>
<dbReference type="AlphaFoldDB" id="A0AAV4JAM6"/>
<dbReference type="Proteomes" id="UP000762676">
    <property type="component" value="Unassembled WGS sequence"/>
</dbReference>
<dbReference type="InterPro" id="IPR036397">
    <property type="entry name" value="RNaseH_sf"/>
</dbReference>
<dbReference type="EMBL" id="BMAT01013750">
    <property type="protein sequence ID" value="GFS19410.1"/>
    <property type="molecule type" value="Genomic_DNA"/>
</dbReference>
<accession>A0AAV4JAM6</accession>
<dbReference type="GO" id="GO:0003676">
    <property type="term" value="F:nucleic acid binding"/>
    <property type="evidence" value="ECO:0007669"/>
    <property type="project" value="InterPro"/>
</dbReference>
<reference evidence="2 3" key="1">
    <citation type="journal article" date="2021" name="Elife">
        <title>Chloroplast acquisition without the gene transfer in kleptoplastic sea slugs, Plakobranchus ocellatus.</title>
        <authorList>
            <person name="Maeda T."/>
            <person name="Takahashi S."/>
            <person name="Yoshida T."/>
            <person name="Shimamura S."/>
            <person name="Takaki Y."/>
            <person name="Nagai Y."/>
            <person name="Toyoda A."/>
            <person name="Suzuki Y."/>
            <person name="Arimoto A."/>
            <person name="Ishii H."/>
            <person name="Satoh N."/>
            <person name="Nishiyama T."/>
            <person name="Hasebe M."/>
            <person name="Maruyama T."/>
            <person name="Minagawa J."/>
            <person name="Obokata J."/>
            <person name="Shigenobu S."/>
        </authorList>
    </citation>
    <scope>NUCLEOTIDE SEQUENCE [LARGE SCALE GENOMIC DNA]</scope>
</reference>
<organism evidence="2 3">
    <name type="scientific">Elysia marginata</name>
    <dbReference type="NCBI Taxonomy" id="1093978"/>
    <lineage>
        <taxon>Eukaryota</taxon>
        <taxon>Metazoa</taxon>
        <taxon>Spiralia</taxon>
        <taxon>Lophotrochozoa</taxon>
        <taxon>Mollusca</taxon>
        <taxon>Gastropoda</taxon>
        <taxon>Heterobranchia</taxon>
        <taxon>Euthyneura</taxon>
        <taxon>Panpulmonata</taxon>
        <taxon>Sacoglossa</taxon>
        <taxon>Placobranchoidea</taxon>
        <taxon>Plakobranchidae</taxon>
        <taxon>Elysia</taxon>
    </lineage>
</organism>
<feature type="region of interest" description="Disordered" evidence="1">
    <location>
        <begin position="240"/>
        <end position="280"/>
    </location>
</feature>
<evidence type="ECO:0000313" key="2">
    <source>
        <dbReference type="EMBL" id="GFS19410.1"/>
    </source>
</evidence>
<evidence type="ECO:0000256" key="1">
    <source>
        <dbReference type="SAM" id="MobiDB-lite"/>
    </source>
</evidence>
<feature type="compositionally biased region" description="Basic and acidic residues" evidence="1">
    <location>
        <begin position="260"/>
        <end position="272"/>
    </location>
</feature>
<comment type="caution">
    <text evidence="2">The sequence shown here is derived from an EMBL/GenBank/DDBJ whole genome shotgun (WGS) entry which is preliminary data.</text>
</comment>